<dbReference type="Proteomes" id="UP000652427">
    <property type="component" value="Unassembled WGS sequence"/>
</dbReference>
<organism evidence="2 3">
    <name type="scientific">Parasphingorhabdus flavimaris</name>
    <dbReference type="NCBI Taxonomy" id="266812"/>
    <lineage>
        <taxon>Bacteria</taxon>
        <taxon>Pseudomonadati</taxon>
        <taxon>Pseudomonadota</taxon>
        <taxon>Alphaproteobacteria</taxon>
        <taxon>Sphingomonadales</taxon>
        <taxon>Sphingomonadaceae</taxon>
        <taxon>Parasphingorhabdus</taxon>
    </lineage>
</organism>
<dbReference type="InterPro" id="IPR032710">
    <property type="entry name" value="NTF2-like_dom_sf"/>
</dbReference>
<evidence type="ECO:0000259" key="1">
    <source>
        <dbReference type="Pfam" id="PF13577"/>
    </source>
</evidence>
<keyword evidence="3" id="KW-1185">Reference proteome</keyword>
<evidence type="ECO:0000313" key="2">
    <source>
        <dbReference type="EMBL" id="NVD28157.1"/>
    </source>
</evidence>
<name>A0ABX2N371_9SPHN</name>
<protein>
    <submittedName>
        <fullName evidence="2">Nuclear transport factor 2 family protein</fullName>
    </submittedName>
</protein>
<dbReference type="Pfam" id="PF13577">
    <property type="entry name" value="SnoaL_4"/>
    <property type="match status" value="1"/>
</dbReference>
<comment type="caution">
    <text evidence="2">The sequence shown here is derived from an EMBL/GenBank/DDBJ whole genome shotgun (WGS) entry which is preliminary data.</text>
</comment>
<dbReference type="RefSeq" id="WP_176279690.1">
    <property type="nucleotide sequence ID" value="NZ_JABWMH010000003.1"/>
</dbReference>
<dbReference type="CDD" id="cd00531">
    <property type="entry name" value="NTF2_like"/>
    <property type="match status" value="1"/>
</dbReference>
<sequence length="188" mass="21403">MARPKSVEELFDREEIYDILINYARGADRADIDLIAAAYHDDAIEDHGGTFHGPASEYVALISKVLPTAPRMSHIVTNINIELDGEKAYTECYFLTFSRRDQIDDPFDSLTMARVIDRFERRDGAWKIAHRRLAWDWNHEMPLLESWGRGGIAPDPSKLTRGAKKPDDILYGDWLRGDGPATQKGEIE</sequence>
<dbReference type="InterPro" id="IPR037401">
    <property type="entry name" value="SnoaL-like"/>
</dbReference>
<accession>A0ABX2N371</accession>
<gene>
    <name evidence="2" type="ORF">HUO14_09595</name>
</gene>
<dbReference type="EMBL" id="JABWMH010000003">
    <property type="protein sequence ID" value="NVD28157.1"/>
    <property type="molecule type" value="Genomic_DNA"/>
</dbReference>
<dbReference type="SUPFAM" id="SSF54427">
    <property type="entry name" value="NTF2-like"/>
    <property type="match status" value="1"/>
</dbReference>
<evidence type="ECO:0000313" key="3">
    <source>
        <dbReference type="Proteomes" id="UP000652427"/>
    </source>
</evidence>
<dbReference type="Gene3D" id="3.10.450.50">
    <property type="match status" value="1"/>
</dbReference>
<feature type="domain" description="SnoaL-like" evidence="1">
    <location>
        <begin position="9"/>
        <end position="132"/>
    </location>
</feature>
<proteinExistence type="predicted"/>
<reference evidence="2 3" key="1">
    <citation type="submission" date="2020-06" db="EMBL/GenBank/DDBJ databases">
        <authorList>
            <person name="Kim S.-J."/>
            <person name="Park S.-J."/>
        </authorList>
    </citation>
    <scope>NUCLEOTIDE SEQUENCE [LARGE SCALE GENOMIC DNA]</scope>
    <source>
        <strain evidence="2 3">SW-151</strain>
    </source>
</reference>